<evidence type="ECO:0000256" key="1">
    <source>
        <dbReference type="SAM" id="MobiDB-lite"/>
    </source>
</evidence>
<dbReference type="PANTHER" id="PTHR22028">
    <property type="entry name" value="SFI1 SPINDLE BODY DOMAIN-CONTAINING PROTEIN-RELATED"/>
    <property type="match status" value="1"/>
</dbReference>
<gene>
    <name evidence="2" type="ORF">V1478_000507</name>
</gene>
<proteinExistence type="predicted"/>
<evidence type="ECO:0000313" key="2">
    <source>
        <dbReference type="EMBL" id="KAL2740366.1"/>
    </source>
</evidence>
<feature type="region of interest" description="Disordered" evidence="1">
    <location>
        <begin position="420"/>
        <end position="466"/>
    </location>
</feature>
<sequence length="675" mass="82011">MVHLDEVDNLMNQMMKVPIFSHSEKHRLLKDDNKGLLDPNLIMDTRHKIIRDTLFNSDANCSALTEAKRLLKEEEIKEICLKKEQTFLETELRRFENELHKSRPKFQHKYRCNRKNLANSNDEDFWCISNRIKVDIKTASRSKVQTFGKKGKQISVEELSPIFENSNTDEINRNDENESFGNIKITIKDKINFDSEEERLQLMKKYFEFLQQNSIEERRFREIKIKIQENMASRRLKRYFQNWKTYIEHIKNTAKIKKESQDVSHERKIEIFINEITEKQKELGKNSKLQTKNNTPFKHIQESEDNKKLTRQKKHFAFESLVQNRLNAQKVIIEKQRSKLAEQHKIIEEFRLKQIQEELVKMDKETMNAAKETLMNCGQKTRRTLIQLMRQTGHRDKSMTTPQQAPNAPKFIMRMEARAEARRERLRKAKESRRKKLEEQKLKEEATKREEEEKRKKLHQEAVRERKKVREEQEKCRMQELERLKKLNTMANKFYCKYLFKHYVIRPFKKLIEIRNNNIQKANNHYKKLLLLQTFTVWKRRTKEQYEIKLELAISLYDRNLLWYTFKDWTDMVKEQNTKHQVAKDFYDMKLQEKCFHALRSIVTQLKLEYLKNVQMAQEYYDSKLMNKYFNKWRDYPMISEMIKENEKQRNKWREMVQKIVPDFDPKERGVALED</sequence>
<protein>
    <submittedName>
        <fullName evidence="2">Golgin subfamily A member 6-like protein 6</fullName>
    </submittedName>
</protein>
<dbReference type="EMBL" id="JAUDFV010000020">
    <property type="protein sequence ID" value="KAL2740366.1"/>
    <property type="molecule type" value="Genomic_DNA"/>
</dbReference>
<dbReference type="PANTHER" id="PTHR22028:SF5">
    <property type="entry name" value="COILED-COIL DOMAIN-CONTAINING PROTEIN 191"/>
    <property type="match status" value="1"/>
</dbReference>
<dbReference type="AlphaFoldDB" id="A0ABD2C5N6"/>
<organism evidence="2 3">
    <name type="scientific">Vespula squamosa</name>
    <name type="common">Southern yellow jacket</name>
    <name type="synonym">Wasp</name>
    <dbReference type="NCBI Taxonomy" id="30214"/>
    <lineage>
        <taxon>Eukaryota</taxon>
        <taxon>Metazoa</taxon>
        <taxon>Ecdysozoa</taxon>
        <taxon>Arthropoda</taxon>
        <taxon>Hexapoda</taxon>
        <taxon>Insecta</taxon>
        <taxon>Pterygota</taxon>
        <taxon>Neoptera</taxon>
        <taxon>Endopterygota</taxon>
        <taxon>Hymenoptera</taxon>
        <taxon>Apocrita</taxon>
        <taxon>Aculeata</taxon>
        <taxon>Vespoidea</taxon>
        <taxon>Vespidae</taxon>
        <taxon>Vespinae</taxon>
        <taxon>Vespula</taxon>
    </lineage>
</organism>
<dbReference type="Proteomes" id="UP001607302">
    <property type="component" value="Unassembled WGS sequence"/>
</dbReference>
<keyword evidence="3" id="KW-1185">Reference proteome</keyword>
<comment type="caution">
    <text evidence="2">The sequence shown here is derived from an EMBL/GenBank/DDBJ whole genome shotgun (WGS) entry which is preliminary data.</text>
</comment>
<reference evidence="2 3" key="1">
    <citation type="journal article" date="2024" name="Ann. Entomol. Soc. Am.">
        <title>Genomic analyses of the southern and eastern yellowjacket wasps (Hymenoptera: Vespidae) reveal evolutionary signatures of social life.</title>
        <authorList>
            <person name="Catto M.A."/>
            <person name="Caine P.B."/>
            <person name="Orr S.E."/>
            <person name="Hunt B.G."/>
            <person name="Goodisman M.A.D."/>
        </authorList>
    </citation>
    <scope>NUCLEOTIDE SEQUENCE [LARGE SCALE GENOMIC DNA]</scope>
    <source>
        <strain evidence="2">233</strain>
        <tissue evidence="2">Head and thorax</tissue>
    </source>
</reference>
<dbReference type="InterPro" id="IPR052270">
    <property type="entry name" value="CACF_protein"/>
</dbReference>
<feature type="compositionally biased region" description="Basic residues" evidence="1">
    <location>
        <begin position="424"/>
        <end position="435"/>
    </location>
</feature>
<feature type="compositionally biased region" description="Basic and acidic residues" evidence="1">
    <location>
        <begin position="436"/>
        <end position="466"/>
    </location>
</feature>
<evidence type="ECO:0000313" key="3">
    <source>
        <dbReference type="Proteomes" id="UP001607302"/>
    </source>
</evidence>
<accession>A0ABD2C5N6</accession>
<name>A0ABD2C5N6_VESSQ</name>